<keyword evidence="3" id="KW-1185">Reference proteome</keyword>
<name>A0AAN6X2I4_9PEZI</name>
<protein>
    <submittedName>
        <fullName evidence="2">Uncharacterized protein</fullName>
    </submittedName>
</protein>
<evidence type="ECO:0000313" key="3">
    <source>
        <dbReference type="Proteomes" id="UP001302126"/>
    </source>
</evidence>
<dbReference type="AlphaFoldDB" id="A0AAN6X2I4"/>
<reference evidence="2" key="2">
    <citation type="submission" date="2023-05" db="EMBL/GenBank/DDBJ databases">
        <authorList>
            <consortium name="Lawrence Berkeley National Laboratory"/>
            <person name="Steindorff A."/>
            <person name="Hensen N."/>
            <person name="Bonometti L."/>
            <person name="Westerberg I."/>
            <person name="Brannstrom I.O."/>
            <person name="Guillou S."/>
            <person name="Cros-Aarteil S."/>
            <person name="Calhoun S."/>
            <person name="Haridas S."/>
            <person name="Kuo A."/>
            <person name="Mondo S."/>
            <person name="Pangilinan J."/>
            <person name="Riley R."/>
            <person name="Labutti K."/>
            <person name="Andreopoulos B."/>
            <person name="Lipzen A."/>
            <person name="Chen C."/>
            <person name="Yanf M."/>
            <person name="Daum C."/>
            <person name="Ng V."/>
            <person name="Clum A."/>
            <person name="Ohm R."/>
            <person name="Martin F."/>
            <person name="Silar P."/>
            <person name="Natvig D."/>
            <person name="Lalanne C."/>
            <person name="Gautier V."/>
            <person name="Ament-Velasquez S.L."/>
            <person name="Kruys A."/>
            <person name="Hutchinson M.I."/>
            <person name="Powell A.J."/>
            <person name="Barry K."/>
            <person name="Miller A.N."/>
            <person name="Grigoriev I.V."/>
            <person name="Debuchy R."/>
            <person name="Gladieux P."/>
            <person name="Thoren M.H."/>
            <person name="Johannesson H."/>
        </authorList>
    </citation>
    <scope>NUCLEOTIDE SEQUENCE</scope>
    <source>
        <strain evidence="2">PSN309</strain>
    </source>
</reference>
<feature type="compositionally biased region" description="Polar residues" evidence="1">
    <location>
        <begin position="127"/>
        <end position="139"/>
    </location>
</feature>
<dbReference type="Proteomes" id="UP001302126">
    <property type="component" value="Unassembled WGS sequence"/>
</dbReference>
<feature type="region of interest" description="Disordered" evidence="1">
    <location>
        <begin position="312"/>
        <end position="424"/>
    </location>
</feature>
<organism evidence="2 3">
    <name type="scientific">Podospora australis</name>
    <dbReference type="NCBI Taxonomy" id="1536484"/>
    <lineage>
        <taxon>Eukaryota</taxon>
        <taxon>Fungi</taxon>
        <taxon>Dikarya</taxon>
        <taxon>Ascomycota</taxon>
        <taxon>Pezizomycotina</taxon>
        <taxon>Sordariomycetes</taxon>
        <taxon>Sordariomycetidae</taxon>
        <taxon>Sordariales</taxon>
        <taxon>Podosporaceae</taxon>
        <taxon>Podospora</taxon>
    </lineage>
</organism>
<feature type="region of interest" description="Disordered" evidence="1">
    <location>
        <begin position="126"/>
        <end position="162"/>
    </location>
</feature>
<evidence type="ECO:0000256" key="1">
    <source>
        <dbReference type="SAM" id="MobiDB-lite"/>
    </source>
</evidence>
<comment type="caution">
    <text evidence="2">The sequence shown here is derived from an EMBL/GenBank/DDBJ whole genome shotgun (WGS) entry which is preliminary data.</text>
</comment>
<feature type="compositionally biased region" description="Low complexity" evidence="1">
    <location>
        <begin position="375"/>
        <end position="390"/>
    </location>
</feature>
<evidence type="ECO:0000313" key="2">
    <source>
        <dbReference type="EMBL" id="KAK4190892.1"/>
    </source>
</evidence>
<gene>
    <name evidence="2" type="ORF">QBC35DRAFT_42877</name>
</gene>
<proteinExistence type="predicted"/>
<feature type="compositionally biased region" description="Low complexity" evidence="1">
    <location>
        <begin position="141"/>
        <end position="155"/>
    </location>
</feature>
<dbReference type="EMBL" id="MU864362">
    <property type="protein sequence ID" value="KAK4190892.1"/>
    <property type="molecule type" value="Genomic_DNA"/>
</dbReference>
<reference evidence="2" key="1">
    <citation type="journal article" date="2023" name="Mol. Phylogenet. Evol.">
        <title>Genome-scale phylogeny and comparative genomics of the fungal order Sordariales.</title>
        <authorList>
            <person name="Hensen N."/>
            <person name="Bonometti L."/>
            <person name="Westerberg I."/>
            <person name="Brannstrom I.O."/>
            <person name="Guillou S."/>
            <person name="Cros-Aarteil S."/>
            <person name="Calhoun S."/>
            <person name="Haridas S."/>
            <person name="Kuo A."/>
            <person name="Mondo S."/>
            <person name="Pangilinan J."/>
            <person name="Riley R."/>
            <person name="LaButti K."/>
            <person name="Andreopoulos B."/>
            <person name="Lipzen A."/>
            <person name="Chen C."/>
            <person name="Yan M."/>
            <person name="Daum C."/>
            <person name="Ng V."/>
            <person name="Clum A."/>
            <person name="Steindorff A."/>
            <person name="Ohm R.A."/>
            <person name="Martin F."/>
            <person name="Silar P."/>
            <person name="Natvig D.O."/>
            <person name="Lalanne C."/>
            <person name="Gautier V."/>
            <person name="Ament-Velasquez S.L."/>
            <person name="Kruys A."/>
            <person name="Hutchinson M.I."/>
            <person name="Powell A.J."/>
            <person name="Barry K."/>
            <person name="Miller A.N."/>
            <person name="Grigoriev I.V."/>
            <person name="Debuchy R."/>
            <person name="Gladieux P."/>
            <person name="Hiltunen Thoren M."/>
            <person name="Johannesson H."/>
        </authorList>
    </citation>
    <scope>NUCLEOTIDE SEQUENCE</scope>
    <source>
        <strain evidence="2">PSN309</strain>
    </source>
</reference>
<sequence>MNDEKRRCTTCYRWYTLQDISHALAAPEDSVCKGCSWGKFFYERYTKNTTVFPKTLSQYIYLRSYLYVLDERVAIFRASAYQDGGAEHRGVRQLVEDTERLMLGHLPIALARGYVYDSPQAAEFRSNFPNPDLSAQSPVWTDPTDGQGSGTSSQSVNPLTQLPPDFGSQWNVTWPGLSNLNPEAQPFSYRQHQFPYPYPQSAPLALAGYHPQPEHDIGYFQSPANSRQFPVNPLTTQIQQQGLQPYQSIPLNAFSSSHAVVSPNAPFSYSAFANSPATTAAITSNIYPKPYLTRRTTPPENDPNGPWYFHGGWWHNRPGPGQESPEEQELIRQRQKELQDRIDRQRERERRAAAAESEGYPQSTDVAFPSLPQFSGSSVGGSSVRSAGASDTSRNSSRGGRAAYRQYRGRASSGHGNEKRGYQG</sequence>
<accession>A0AAN6X2I4</accession>
<feature type="compositionally biased region" description="Basic and acidic residues" evidence="1">
    <location>
        <begin position="329"/>
        <end position="353"/>
    </location>
</feature>
<feature type="compositionally biased region" description="Low complexity" evidence="1">
    <location>
        <begin position="397"/>
        <end position="413"/>
    </location>
</feature>